<sequence>MKQWQRNAQKLDPDDEEAELELAFRYAVKRMNKDRNILPNTTLVYDIEYISRDDSFHASKKVCKQIRQGSVAIFGPSDDRLGMHVQSICDSLDIPHLESRKHNLNFGKEFSINLHPGSFAVAQSVRVLITFLNWTRVAVIYEDDMSM</sequence>
<dbReference type="Gene3D" id="3.40.50.2300">
    <property type="match status" value="2"/>
</dbReference>
<protein>
    <submittedName>
        <fullName evidence="6">Glutamate receptor, ionotropic kainate 2-like protein 1</fullName>
    </submittedName>
</protein>
<evidence type="ECO:0000256" key="3">
    <source>
        <dbReference type="ARBA" id="ARBA00022989"/>
    </source>
</evidence>
<evidence type="ECO:0000256" key="2">
    <source>
        <dbReference type="ARBA" id="ARBA00022692"/>
    </source>
</evidence>
<name>A0A131ZZK5_SARSC</name>
<keyword evidence="3" id="KW-1133">Transmembrane helix</keyword>
<evidence type="ECO:0000313" key="7">
    <source>
        <dbReference type="Proteomes" id="UP000616769"/>
    </source>
</evidence>
<evidence type="ECO:0000313" key="6">
    <source>
        <dbReference type="EMBL" id="KPM04302.1"/>
    </source>
</evidence>
<organism evidence="6 7">
    <name type="scientific">Sarcoptes scabiei</name>
    <name type="common">Itch mite</name>
    <name type="synonym">Acarus scabiei</name>
    <dbReference type="NCBI Taxonomy" id="52283"/>
    <lineage>
        <taxon>Eukaryota</taxon>
        <taxon>Metazoa</taxon>
        <taxon>Ecdysozoa</taxon>
        <taxon>Arthropoda</taxon>
        <taxon>Chelicerata</taxon>
        <taxon>Arachnida</taxon>
        <taxon>Acari</taxon>
        <taxon>Acariformes</taxon>
        <taxon>Sarcoptiformes</taxon>
        <taxon>Astigmata</taxon>
        <taxon>Psoroptidia</taxon>
        <taxon>Sarcoptoidea</taxon>
        <taxon>Sarcoptidae</taxon>
        <taxon>Sarcoptinae</taxon>
        <taxon>Sarcoptes</taxon>
    </lineage>
</organism>
<dbReference type="Pfam" id="PF01094">
    <property type="entry name" value="ANF_receptor"/>
    <property type="match status" value="1"/>
</dbReference>
<evidence type="ECO:0000259" key="5">
    <source>
        <dbReference type="Pfam" id="PF01094"/>
    </source>
</evidence>
<dbReference type="InterPro" id="IPR028082">
    <property type="entry name" value="Peripla_BP_I"/>
</dbReference>
<keyword evidence="6" id="KW-0675">Receptor</keyword>
<evidence type="ECO:0000256" key="4">
    <source>
        <dbReference type="ARBA" id="ARBA00023136"/>
    </source>
</evidence>
<comment type="caution">
    <text evidence="6">The sequence shown here is derived from an EMBL/GenBank/DDBJ whole genome shotgun (WGS) entry which is preliminary data.</text>
</comment>
<keyword evidence="2" id="KW-0812">Transmembrane</keyword>
<reference evidence="6 7" key="1">
    <citation type="journal article" date="2015" name="Parasit. Vectors">
        <title>Draft genome of the scabies mite.</title>
        <authorList>
            <person name="Rider S.D.Jr."/>
            <person name="Morgan M.S."/>
            <person name="Arlian L.G."/>
        </authorList>
    </citation>
    <scope>NUCLEOTIDE SEQUENCE [LARGE SCALE GENOMIC DNA]</scope>
    <source>
        <strain evidence="6">Arlian Lab</strain>
    </source>
</reference>
<proteinExistence type="predicted"/>
<dbReference type="GO" id="GO:0016020">
    <property type="term" value="C:membrane"/>
    <property type="evidence" value="ECO:0007669"/>
    <property type="project" value="UniProtKB-SubCell"/>
</dbReference>
<keyword evidence="4" id="KW-0472">Membrane</keyword>
<evidence type="ECO:0000256" key="1">
    <source>
        <dbReference type="ARBA" id="ARBA00004370"/>
    </source>
</evidence>
<comment type="subcellular location">
    <subcellularLocation>
        <location evidence="1">Membrane</location>
    </subcellularLocation>
</comment>
<gene>
    <name evidence="6" type="ORF">QR98_0027450</name>
</gene>
<dbReference type="OrthoDB" id="5984008at2759"/>
<accession>A0A131ZZK5</accession>
<dbReference type="InterPro" id="IPR001828">
    <property type="entry name" value="ANF_lig-bd_rcpt"/>
</dbReference>
<dbReference type="SUPFAM" id="SSF53822">
    <property type="entry name" value="Periplasmic binding protein-like I"/>
    <property type="match status" value="1"/>
</dbReference>
<dbReference type="AlphaFoldDB" id="A0A131ZZK5"/>
<dbReference type="EMBL" id="JXLN01008119">
    <property type="protein sequence ID" value="KPM04302.1"/>
    <property type="molecule type" value="Genomic_DNA"/>
</dbReference>
<feature type="domain" description="Receptor ligand binding region" evidence="5">
    <location>
        <begin position="21"/>
        <end position="144"/>
    </location>
</feature>
<dbReference type="VEuPathDB" id="VectorBase:SSCA004044"/>
<dbReference type="Proteomes" id="UP000616769">
    <property type="component" value="Unassembled WGS sequence"/>
</dbReference>